<evidence type="ECO:0000313" key="2">
    <source>
        <dbReference type="EMBL" id="QPT53342.1"/>
    </source>
</evidence>
<evidence type="ECO:0000313" key="3">
    <source>
        <dbReference type="Proteomes" id="UP000594975"/>
    </source>
</evidence>
<name>A0A7T3CFV2_9MICC</name>
<dbReference type="Pfam" id="PF01935">
    <property type="entry name" value="DUF87"/>
    <property type="match status" value="1"/>
</dbReference>
<reference evidence="2 3" key="1">
    <citation type="submission" date="2020-12" db="EMBL/GenBank/DDBJ databases">
        <title>FDA dAtabase for Regulatory Grade micrObial Sequences (FDA-ARGOS): Supporting development and validation of Infectious Disease Dx tests.</title>
        <authorList>
            <person name="Sproer C."/>
            <person name="Gronow S."/>
            <person name="Severitt S."/>
            <person name="Schroder I."/>
            <person name="Tallon L."/>
            <person name="Sadzewicz L."/>
            <person name="Zhao X."/>
            <person name="Boylan J."/>
            <person name="Ott S."/>
            <person name="Bowen H."/>
            <person name="Vavikolanu K."/>
            <person name="Mehta A."/>
            <person name="Aluvathingal J."/>
            <person name="Nadendla S."/>
            <person name="Lowell S."/>
            <person name="Myers T."/>
            <person name="Yan Y."/>
            <person name="Sichtig H."/>
        </authorList>
    </citation>
    <scope>NUCLEOTIDE SEQUENCE [LARGE SCALE GENOMIC DNA]</scope>
    <source>
        <strain evidence="2 3">FDAARGOS_864</strain>
    </source>
</reference>
<dbReference type="PANTHER" id="PTHR42957">
    <property type="entry name" value="HELICASE MJ1565-RELATED"/>
    <property type="match status" value="1"/>
</dbReference>
<organism evidence="2 3">
    <name type="scientific">Rothia kristinae</name>
    <dbReference type="NCBI Taxonomy" id="37923"/>
    <lineage>
        <taxon>Bacteria</taxon>
        <taxon>Bacillati</taxon>
        <taxon>Actinomycetota</taxon>
        <taxon>Actinomycetes</taxon>
        <taxon>Micrococcales</taxon>
        <taxon>Micrococcaceae</taxon>
        <taxon>Rothia</taxon>
    </lineage>
</organism>
<dbReference type="InterPro" id="IPR008571">
    <property type="entry name" value="HerA-like"/>
</dbReference>
<keyword evidence="2" id="KW-0547">Nucleotide-binding</keyword>
<proteinExistence type="predicted"/>
<accession>A0A7T3CFV2</accession>
<dbReference type="InterPro" id="IPR027417">
    <property type="entry name" value="P-loop_NTPase"/>
</dbReference>
<keyword evidence="2" id="KW-0067">ATP-binding</keyword>
<dbReference type="KEGG" id="rkr:I6G21_08725"/>
<dbReference type="SUPFAM" id="SSF52540">
    <property type="entry name" value="P-loop containing nucleoside triphosphate hydrolases"/>
    <property type="match status" value="1"/>
</dbReference>
<protein>
    <submittedName>
        <fullName evidence="2">ATP-binding protein</fullName>
    </submittedName>
</protein>
<dbReference type="PANTHER" id="PTHR42957:SF1">
    <property type="entry name" value="HELICASE MJ1565-RELATED"/>
    <property type="match status" value="1"/>
</dbReference>
<dbReference type="Proteomes" id="UP000594975">
    <property type="component" value="Chromosome"/>
</dbReference>
<dbReference type="GO" id="GO:0005524">
    <property type="term" value="F:ATP binding"/>
    <property type="evidence" value="ECO:0007669"/>
    <property type="project" value="UniProtKB-KW"/>
</dbReference>
<evidence type="ECO:0000259" key="1">
    <source>
        <dbReference type="Pfam" id="PF01935"/>
    </source>
</evidence>
<dbReference type="Gene3D" id="3.40.50.300">
    <property type="entry name" value="P-loop containing nucleotide triphosphate hydrolases"/>
    <property type="match status" value="2"/>
</dbReference>
<feature type="domain" description="Helicase HerA central" evidence="1">
    <location>
        <begin position="142"/>
        <end position="207"/>
    </location>
</feature>
<dbReference type="GeneID" id="61263473"/>
<dbReference type="RefSeq" id="WP_165869971.1">
    <property type="nucleotide sequence ID" value="NZ_CP065738.1"/>
</dbReference>
<dbReference type="AlphaFoldDB" id="A0A7T3CFV2"/>
<sequence>MMNTHPFGPERRIGHIFQVEGSFADVAFTAANKLPRTHFGEYLGRGEVGEFVVIDVGGIAIFGRILRVGTPVGRAQDLASGTEQKVPVEGRIQILSTLKLNGTAIRGIAKYPKVGDVVFAASSEAILAVIGTPVDSTSSRLQLGRLSIDESVPVDIPLKRLFGRHLAVVGATGSGKSWTLGHLAESVAALRGKMILIDATGEFRTLGDRARHLAFGSTDEEPEGTLLAGVPHFMMRESDRNAFLNPSAGSQLPKLREAVRTLRLAYAISANPNANPLHVQMIGDNDAICKADTAIDVYQGALHEYIKDVEDAFAPFNFRALAKQVEYECIWPTNRSTPSLFGGTDQASLGYVASLISRINDLFQTPEVMGVIDPLPDVKNAIDSIEWWLGQPTQHVLRISLRNLTFSNHLREIIVNILGQKLLEWARQDRFRNSPLVVAIDEAHQFFDVTVGDEFASTHLNAFDAIAKEGRKYGLTACVATQRPGDLPAGVLSQVGMTIVHRLADGRDRQRVEQAAAELDHSATKLLPGLVPGEAVLMGVDFPVPVSVRIQKPISPPASDGPSYDKWR</sequence>
<gene>
    <name evidence="2" type="ORF">I6G21_08725</name>
</gene>
<dbReference type="EMBL" id="CP065738">
    <property type="protein sequence ID" value="QPT53342.1"/>
    <property type="molecule type" value="Genomic_DNA"/>
</dbReference>
<dbReference type="InterPro" id="IPR002789">
    <property type="entry name" value="HerA_central"/>
</dbReference>